<gene>
    <name evidence="3" type="primary">LOC108078603</name>
</gene>
<dbReference type="SMART" id="SM00697">
    <property type="entry name" value="DM8"/>
    <property type="match status" value="1"/>
</dbReference>
<organism evidence="2 3">
    <name type="scientific">Drosophila kikkawai</name>
    <name type="common">Fruit fly</name>
    <dbReference type="NCBI Taxonomy" id="30033"/>
    <lineage>
        <taxon>Eukaryota</taxon>
        <taxon>Metazoa</taxon>
        <taxon>Ecdysozoa</taxon>
        <taxon>Arthropoda</taxon>
        <taxon>Hexapoda</taxon>
        <taxon>Insecta</taxon>
        <taxon>Pterygota</taxon>
        <taxon>Neoptera</taxon>
        <taxon>Endopterygota</taxon>
        <taxon>Diptera</taxon>
        <taxon>Brachycera</taxon>
        <taxon>Muscomorpha</taxon>
        <taxon>Ephydroidea</taxon>
        <taxon>Drosophilidae</taxon>
        <taxon>Drosophila</taxon>
        <taxon>Sophophora</taxon>
    </lineage>
</organism>
<evidence type="ECO:0000256" key="1">
    <source>
        <dbReference type="SAM" id="SignalP"/>
    </source>
</evidence>
<dbReference type="PANTHER" id="PTHR20898:SF0">
    <property type="entry name" value="DAEDALUS ON 3-RELATED"/>
    <property type="match status" value="1"/>
</dbReference>
<dbReference type="RefSeq" id="XP_041631252.1">
    <property type="nucleotide sequence ID" value="XM_041775318.1"/>
</dbReference>
<dbReference type="Pfam" id="PF06477">
    <property type="entry name" value="DUF1091"/>
    <property type="match status" value="1"/>
</dbReference>
<proteinExistence type="predicted"/>
<sequence length="177" mass="20853">MWKLLVLGLWITLPKMGLSHVTFTNLKCSSYNPEYLAFPTCQIKAVNRTHKYINIYTKLLQLPVSTSWVKIQFLRFDNGYKPFFIDISYDGCKFFRDREKNPLANLFYNTFRNSTNLNHTCPYNHDVIVDKLWTGNLEKDFGRYILIPNGDYAVYSEWSCDGTPRASVKIYMKLFDK</sequence>
<dbReference type="GeneID" id="108078603"/>
<keyword evidence="2" id="KW-1185">Reference proteome</keyword>
<accession>A0ABM3C5L8</accession>
<evidence type="ECO:0008006" key="4">
    <source>
        <dbReference type="Google" id="ProtNLM"/>
    </source>
</evidence>
<reference evidence="3" key="1">
    <citation type="submission" date="2025-08" db="UniProtKB">
        <authorList>
            <consortium name="RefSeq"/>
        </authorList>
    </citation>
    <scope>IDENTIFICATION</scope>
    <source>
        <strain evidence="3">14028-0561.14</strain>
        <tissue evidence="3">Whole fly</tissue>
    </source>
</reference>
<dbReference type="PANTHER" id="PTHR20898">
    <property type="entry name" value="DAEDALUS ON 3-RELATED-RELATED"/>
    <property type="match status" value="1"/>
</dbReference>
<feature type="signal peptide" evidence="1">
    <location>
        <begin position="1"/>
        <end position="19"/>
    </location>
</feature>
<feature type="chain" id="PRO_5047315904" description="MD-2-related lipid-recognition domain-containing protein" evidence="1">
    <location>
        <begin position="20"/>
        <end position="177"/>
    </location>
</feature>
<dbReference type="InterPro" id="IPR010512">
    <property type="entry name" value="DUF1091"/>
</dbReference>
<keyword evidence="1" id="KW-0732">Signal</keyword>
<protein>
    <recommendedName>
        <fullName evidence="4">MD-2-related lipid-recognition domain-containing protein</fullName>
    </recommendedName>
</protein>
<dbReference type="Proteomes" id="UP001652661">
    <property type="component" value="Chromosome 3L"/>
</dbReference>
<evidence type="ECO:0000313" key="2">
    <source>
        <dbReference type="Proteomes" id="UP001652661"/>
    </source>
</evidence>
<evidence type="ECO:0000313" key="3">
    <source>
        <dbReference type="RefSeq" id="XP_041631252.1"/>
    </source>
</evidence>
<name>A0ABM3C5L8_DROKI</name>